<protein>
    <submittedName>
        <fullName evidence="11">C-C motif chemokine 24</fullName>
    </submittedName>
</protein>
<dbReference type="PANTHER" id="PTHR12015:SF100">
    <property type="entry name" value="C-C MOTIF CHEMOKINE 24"/>
    <property type="match status" value="1"/>
</dbReference>
<evidence type="ECO:0000256" key="3">
    <source>
        <dbReference type="ARBA" id="ARBA00022500"/>
    </source>
</evidence>
<organism evidence="11 12">
    <name type="scientific">Sciurus carolinensis</name>
    <name type="common">Eastern gray squirrel</name>
    <dbReference type="NCBI Taxonomy" id="30640"/>
    <lineage>
        <taxon>Eukaryota</taxon>
        <taxon>Metazoa</taxon>
        <taxon>Chordata</taxon>
        <taxon>Craniata</taxon>
        <taxon>Vertebrata</taxon>
        <taxon>Euteleostomi</taxon>
        <taxon>Mammalia</taxon>
        <taxon>Eutheria</taxon>
        <taxon>Euarchontoglires</taxon>
        <taxon>Glires</taxon>
        <taxon>Rodentia</taxon>
        <taxon>Sciuromorpha</taxon>
        <taxon>Sciuridae</taxon>
        <taxon>Sciurinae</taxon>
        <taxon>Sciurini</taxon>
        <taxon>Sciurus</taxon>
    </lineage>
</organism>
<dbReference type="Gene3D" id="2.40.50.40">
    <property type="match status" value="1"/>
</dbReference>
<evidence type="ECO:0000256" key="9">
    <source>
        <dbReference type="SAM" id="SignalP"/>
    </source>
</evidence>
<reference evidence="11" key="1">
    <citation type="submission" date="2020-03" db="EMBL/GenBank/DDBJ databases">
        <title>Studies in the Genomics of Life Span.</title>
        <authorList>
            <person name="Glass D."/>
        </authorList>
    </citation>
    <scope>NUCLEOTIDE SEQUENCE</scope>
    <source>
        <strain evidence="11">SUZIE</strain>
        <tissue evidence="11">Muscle</tissue>
    </source>
</reference>
<keyword evidence="4" id="KW-0202">Cytokine</keyword>
<keyword evidence="5" id="KW-0964">Secreted</keyword>
<feature type="signal peptide" evidence="9">
    <location>
        <begin position="1"/>
        <end position="23"/>
    </location>
</feature>
<evidence type="ECO:0000256" key="6">
    <source>
        <dbReference type="ARBA" id="ARBA00022729"/>
    </source>
</evidence>
<dbReference type="GO" id="GO:0048245">
    <property type="term" value="P:eosinophil chemotaxis"/>
    <property type="evidence" value="ECO:0007669"/>
    <property type="project" value="TreeGrafter"/>
</dbReference>
<evidence type="ECO:0000256" key="2">
    <source>
        <dbReference type="ARBA" id="ARBA00010868"/>
    </source>
</evidence>
<evidence type="ECO:0000256" key="4">
    <source>
        <dbReference type="ARBA" id="ARBA00022514"/>
    </source>
</evidence>
<dbReference type="GO" id="GO:0006954">
    <property type="term" value="P:inflammatory response"/>
    <property type="evidence" value="ECO:0007669"/>
    <property type="project" value="TreeGrafter"/>
</dbReference>
<evidence type="ECO:0000313" key="11">
    <source>
        <dbReference type="EMBL" id="MBZ3882506.1"/>
    </source>
</evidence>
<dbReference type="GO" id="GO:0048020">
    <property type="term" value="F:CCR chemokine receptor binding"/>
    <property type="evidence" value="ECO:0007669"/>
    <property type="project" value="TreeGrafter"/>
</dbReference>
<dbReference type="AlphaFoldDB" id="A0AA41N2J2"/>
<dbReference type="Pfam" id="PF00048">
    <property type="entry name" value="IL8"/>
    <property type="match status" value="1"/>
</dbReference>
<dbReference type="GO" id="GO:0070098">
    <property type="term" value="P:chemokine-mediated signaling pathway"/>
    <property type="evidence" value="ECO:0007669"/>
    <property type="project" value="TreeGrafter"/>
</dbReference>
<dbReference type="Proteomes" id="UP001166674">
    <property type="component" value="Unassembled WGS sequence"/>
</dbReference>
<comment type="similarity">
    <text evidence="2">Belongs to the intercrine beta (chemokine CC) family.</text>
</comment>
<keyword evidence="7" id="KW-1015">Disulfide bond</keyword>
<proteinExistence type="inferred from homology"/>
<keyword evidence="12" id="KW-1185">Reference proteome</keyword>
<dbReference type="EMBL" id="JAATJV010382265">
    <property type="protein sequence ID" value="MBZ3882506.1"/>
    <property type="molecule type" value="Genomic_DNA"/>
</dbReference>
<evidence type="ECO:0000313" key="12">
    <source>
        <dbReference type="Proteomes" id="UP001166674"/>
    </source>
</evidence>
<dbReference type="FunFam" id="2.40.50.40:FF:000002">
    <property type="entry name" value="C-C motif chemokine"/>
    <property type="match status" value="1"/>
</dbReference>
<evidence type="ECO:0000256" key="5">
    <source>
        <dbReference type="ARBA" id="ARBA00022525"/>
    </source>
</evidence>
<comment type="subcellular location">
    <subcellularLocation>
        <location evidence="1">Secreted</location>
    </subcellularLocation>
</comment>
<feature type="region of interest" description="Disordered" evidence="8">
    <location>
        <begin position="92"/>
        <end position="119"/>
    </location>
</feature>
<name>A0AA41N2J2_SCICA</name>
<gene>
    <name evidence="11" type="ORF">SUZIE_168280</name>
</gene>
<dbReference type="GO" id="GO:0005615">
    <property type="term" value="C:extracellular space"/>
    <property type="evidence" value="ECO:0007669"/>
    <property type="project" value="UniProtKB-KW"/>
</dbReference>
<evidence type="ECO:0000256" key="1">
    <source>
        <dbReference type="ARBA" id="ARBA00004613"/>
    </source>
</evidence>
<dbReference type="SMART" id="SM00199">
    <property type="entry name" value="SCY"/>
    <property type="match status" value="1"/>
</dbReference>
<sequence>MAGPASIIAGLLLLALCVGYILPTGSVVIPSSCCLSFISKKIPESRVVSYQMSSGSTCPKTGVIFTTKKGLKVCGDPKQPWVQKYVNNLDAKQKQPSTGARTRGVKVPRQRHRGNSTPN</sequence>
<evidence type="ECO:0000256" key="7">
    <source>
        <dbReference type="ARBA" id="ARBA00023157"/>
    </source>
</evidence>
<dbReference type="InterPro" id="IPR039809">
    <property type="entry name" value="Chemokine_b/g/d"/>
</dbReference>
<dbReference type="PANTHER" id="PTHR12015">
    <property type="entry name" value="SMALL INDUCIBLE CYTOKINE A"/>
    <property type="match status" value="1"/>
</dbReference>
<feature type="domain" description="Chemokine interleukin-8-like" evidence="10">
    <location>
        <begin position="30"/>
        <end position="89"/>
    </location>
</feature>
<feature type="chain" id="PRO_5041422229" evidence="9">
    <location>
        <begin position="24"/>
        <end position="119"/>
    </location>
</feature>
<accession>A0AA41N2J2</accession>
<keyword evidence="3" id="KW-0145">Chemotaxis</keyword>
<feature type="compositionally biased region" description="Basic residues" evidence="8">
    <location>
        <begin position="103"/>
        <end position="119"/>
    </location>
</feature>
<dbReference type="GO" id="GO:0008009">
    <property type="term" value="F:chemokine activity"/>
    <property type="evidence" value="ECO:0007669"/>
    <property type="project" value="InterPro"/>
</dbReference>
<dbReference type="GO" id="GO:0030335">
    <property type="term" value="P:positive regulation of cell migration"/>
    <property type="evidence" value="ECO:0007669"/>
    <property type="project" value="TreeGrafter"/>
</dbReference>
<keyword evidence="6 9" id="KW-0732">Signal</keyword>
<dbReference type="GO" id="GO:0061844">
    <property type="term" value="P:antimicrobial humoral immune response mediated by antimicrobial peptide"/>
    <property type="evidence" value="ECO:0007669"/>
    <property type="project" value="TreeGrafter"/>
</dbReference>
<comment type="caution">
    <text evidence="11">The sequence shown here is derived from an EMBL/GenBank/DDBJ whole genome shotgun (WGS) entry which is preliminary data.</text>
</comment>
<dbReference type="CDD" id="cd00272">
    <property type="entry name" value="Chemokine_CC"/>
    <property type="match status" value="1"/>
</dbReference>
<dbReference type="InterPro" id="IPR001811">
    <property type="entry name" value="Chemokine_IL8-like_dom"/>
</dbReference>
<dbReference type="SUPFAM" id="SSF54117">
    <property type="entry name" value="Interleukin 8-like chemokines"/>
    <property type="match status" value="1"/>
</dbReference>
<evidence type="ECO:0000259" key="10">
    <source>
        <dbReference type="SMART" id="SM00199"/>
    </source>
</evidence>
<evidence type="ECO:0000256" key="8">
    <source>
        <dbReference type="SAM" id="MobiDB-lite"/>
    </source>
</evidence>
<dbReference type="InterPro" id="IPR036048">
    <property type="entry name" value="Interleukin_8-like_sf"/>
</dbReference>